<dbReference type="EMBL" id="MU004405">
    <property type="protein sequence ID" value="KAF2652302.1"/>
    <property type="molecule type" value="Genomic_DNA"/>
</dbReference>
<keyword evidence="2" id="KW-1185">Reference proteome</keyword>
<reference evidence="1" key="1">
    <citation type="journal article" date="2020" name="Stud. Mycol.">
        <title>101 Dothideomycetes genomes: a test case for predicting lifestyles and emergence of pathogens.</title>
        <authorList>
            <person name="Haridas S."/>
            <person name="Albert R."/>
            <person name="Binder M."/>
            <person name="Bloem J."/>
            <person name="Labutti K."/>
            <person name="Salamov A."/>
            <person name="Andreopoulos B."/>
            <person name="Baker S."/>
            <person name="Barry K."/>
            <person name="Bills G."/>
            <person name="Bluhm B."/>
            <person name="Cannon C."/>
            <person name="Castanera R."/>
            <person name="Culley D."/>
            <person name="Daum C."/>
            <person name="Ezra D."/>
            <person name="Gonzalez J."/>
            <person name="Henrissat B."/>
            <person name="Kuo A."/>
            <person name="Liang C."/>
            <person name="Lipzen A."/>
            <person name="Lutzoni F."/>
            <person name="Magnuson J."/>
            <person name="Mondo S."/>
            <person name="Nolan M."/>
            <person name="Ohm R."/>
            <person name="Pangilinan J."/>
            <person name="Park H.-J."/>
            <person name="Ramirez L."/>
            <person name="Alfaro M."/>
            <person name="Sun H."/>
            <person name="Tritt A."/>
            <person name="Yoshinaga Y."/>
            <person name="Zwiers L.-H."/>
            <person name="Turgeon B."/>
            <person name="Goodwin S."/>
            <person name="Spatafora J."/>
            <person name="Crous P."/>
            <person name="Grigoriev I."/>
        </authorList>
    </citation>
    <scope>NUCLEOTIDE SEQUENCE</scope>
    <source>
        <strain evidence="1">CBS 122681</strain>
    </source>
</reference>
<gene>
    <name evidence="1" type="ORF">K491DRAFT_719060</name>
</gene>
<accession>A0A6A6SXI6</accession>
<proteinExistence type="predicted"/>
<protein>
    <submittedName>
        <fullName evidence="1">Uncharacterized protein</fullName>
    </submittedName>
</protein>
<evidence type="ECO:0000313" key="1">
    <source>
        <dbReference type="EMBL" id="KAF2652302.1"/>
    </source>
</evidence>
<evidence type="ECO:0000313" key="2">
    <source>
        <dbReference type="Proteomes" id="UP000799324"/>
    </source>
</evidence>
<dbReference type="Proteomes" id="UP000799324">
    <property type="component" value="Unassembled WGS sequence"/>
</dbReference>
<organism evidence="1 2">
    <name type="scientific">Lophiostoma macrostomum CBS 122681</name>
    <dbReference type="NCBI Taxonomy" id="1314788"/>
    <lineage>
        <taxon>Eukaryota</taxon>
        <taxon>Fungi</taxon>
        <taxon>Dikarya</taxon>
        <taxon>Ascomycota</taxon>
        <taxon>Pezizomycotina</taxon>
        <taxon>Dothideomycetes</taxon>
        <taxon>Pleosporomycetidae</taxon>
        <taxon>Pleosporales</taxon>
        <taxon>Lophiostomataceae</taxon>
        <taxon>Lophiostoma</taxon>
    </lineage>
</organism>
<dbReference type="AlphaFoldDB" id="A0A6A6SXI6"/>
<dbReference type="OrthoDB" id="5351220at2759"/>
<name>A0A6A6SXI6_9PLEO</name>
<sequence length="406" mass="45113">MSSTLIHEFGEPHDGDFAFSRQSRKRRYLSRSEEEIASELDPKNLEYRAGWPDLPPLPLETTFQVSVPNSVDYRTHVAAIFSQHGMPMNTNDVKFAYRSPKGTHPDQMIEFLTLVIQRDYRRLSTGVSMAIVKSRQYLKATGIPDLETCLVEVIDPRAITNVKGVAMNAGHPMLNICDQMCQDVKELLSSSQEGGQQWSSLSILKRGIGDNVKLYKPTLVITSPTAGERSWWTSTVPAIKKLFNQKGYDLAVEVLWAANVFLNGTCGGQITVKNGSVVRSFGSTNGHVVVNERLSALTFVDGKPGALRPGNDKEGQKISGPALGDYEAMLKKKEQDVEKMKAINTKTAEVAMKRAWEDLGLIKNFNTDFGEVFAGSGTRICTKQGITFPLEWALIDLPERTIREKL</sequence>